<accession>A0A2A6FQV2</accession>
<dbReference type="PANTHER" id="PTHR24321:SF14">
    <property type="entry name" value="SHORT-CHAIN TYPE DEHYDROGENASE_REDUCTASE BLR2146-RELATED"/>
    <property type="match status" value="1"/>
</dbReference>
<dbReference type="Pfam" id="PF13561">
    <property type="entry name" value="adh_short_C2"/>
    <property type="match status" value="1"/>
</dbReference>
<sequence>MENRWDEFGNLSPNASISAALVECVQGSRALGSNPDLVLHGGGNSSIKDTVVDITGRHIDVIYVKGSGWDLGTIEPGGFAGMRLERLRELAEMGAMSDPEMVNELRCAMINASSPDPSVESLLHALIPHRAVLHSHADSIVAITNQPDAESMSRALFSDAVIVPYTMPGFDLAQSAKRLLVEHATSDTRAMVLLQHGLFTFGDSMEQAYATHIEFLTRAEEYLARIGAPRPDTNGELEPIPPLRIAELRSAVSKVAGQPMILSHHSCERIGSFVHAAGFPGVSERGTATPDHVIRTKRLPLIGADAAEVAVYAEAYTRYFERNRARSEAKTGHPIAMLDPAPRVILDARYGLFTVGSTPKESSIVHDIALHTMDVIDAAESIGTFTPIGEADLFDVEYWDLEQAKLRLARTPQVLAGQVAVVTGAASGIGARCAERLLQLGASVIGIDISSDSESTFSGPAWYGVRADVTDSTAVTAALTAGVERFGGIDIVVVAAGVFAASTLLTHTDRAVWDRTMNVNLNAAMTLFSLVHPYLVVSPTEARMVVIGSKNVAAPGPGAAAYSASKAALTQLARVAALEWAPDGIRVNIVHPDAVFDTALWTEGLLEERAAKYDMTIDEYKRRNLLSTTVTTENVADMVAAMVTGAFASTTGAQVPVDGGNDRVV</sequence>
<dbReference type="GO" id="GO:0016491">
    <property type="term" value="F:oxidoreductase activity"/>
    <property type="evidence" value="ECO:0007669"/>
    <property type="project" value="UniProtKB-KW"/>
</dbReference>
<dbReference type="SUPFAM" id="SSF53639">
    <property type="entry name" value="AraD/HMP-PK domain-like"/>
    <property type="match status" value="1"/>
</dbReference>
<gene>
    <name evidence="4" type="ORF">B5766_09390</name>
</gene>
<reference evidence="5" key="1">
    <citation type="submission" date="2017-03" db="EMBL/GenBank/DDBJ databases">
        <authorList>
            <person name="Lund M.B."/>
        </authorList>
    </citation>
    <scope>NUCLEOTIDE SEQUENCE [LARGE SCALE GENOMIC DNA]</scope>
</reference>
<dbReference type="SUPFAM" id="SSF51735">
    <property type="entry name" value="NAD(P)-binding Rossmann-fold domains"/>
    <property type="match status" value="1"/>
</dbReference>
<dbReference type="EMBL" id="NAEP01000045">
    <property type="protein sequence ID" value="PDQ34793.1"/>
    <property type="molecule type" value="Genomic_DNA"/>
</dbReference>
<dbReference type="Proteomes" id="UP000219994">
    <property type="component" value="Unassembled WGS sequence"/>
</dbReference>
<dbReference type="SMART" id="SM01007">
    <property type="entry name" value="Aldolase_II"/>
    <property type="match status" value="1"/>
</dbReference>
<feature type="domain" description="Class II aldolase/adducin N-terminal" evidence="3">
    <location>
        <begin position="23"/>
        <end position="223"/>
    </location>
</feature>
<dbReference type="PROSITE" id="PS00061">
    <property type="entry name" value="ADH_SHORT"/>
    <property type="match status" value="1"/>
</dbReference>
<dbReference type="NCBIfam" id="NF006196">
    <property type="entry name" value="PRK08324.2-4"/>
    <property type="match status" value="1"/>
</dbReference>
<proteinExistence type="inferred from homology"/>
<dbReference type="InterPro" id="IPR002347">
    <property type="entry name" value="SDR_fam"/>
</dbReference>
<organism evidence="4 5">
    <name type="scientific">Candidatus Lumbricidiphila eiseniae</name>
    <dbReference type="NCBI Taxonomy" id="1969409"/>
    <lineage>
        <taxon>Bacteria</taxon>
        <taxon>Bacillati</taxon>
        <taxon>Actinomycetota</taxon>
        <taxon>Actinomycetes</taxon>
        <taxon>Micrococcales</taxon>
        <taxon>Microbacteriaceae</taxon>
        <taxon>Candidatus Lumbricidiphila</taxon>
    </lineage>
</organism>
<keyword evidence="2" id="KW-0560">Oxidoreductase</keyword>
<evidence type="ECO:0000256" key="1">
    <source>
        <dbReference type="ARBA" id="ARBA00006484"/>
    </source>
</evidence>
<dbReference type="InterPro" id="IPR036409">
    <property type="entry name" value="Aldolase_II/adducin_N_sf"/>
</dbReference>
<evidence type="ECO:0000259" key="3">
    <source>
        <dbReference type="SMART" id="SM01007"/>
    </source>
</evidence>
<dbReference type="PANTHER" id="PTHR24321">
    <property type="entry name" value="DEHYDROGENASES, SHORT CHAIN"/>
    <property type="match status" value="1"/>
</dbReference>
<dbReference type="InterPro" id="IPR036291">
    <property type="entry name" value="NAD(P)-bd_dom_sf"/>
</dbReference>
<evidence type="ECO:0000313" key="5">
    <source>
        <dbReference type="Proteomes" id="UP000219994"/>
    </source>
</evidence>
<comment type="caution">
    <text evidence="4">The sequence shown here is derived from an EMBL/GenBank/DDBJ whole genome shotgun (WGS) entry which is preliminary data.</text>
</comment>
<dbReference type="FunFam" id="3.40.50.720:FF:000084">
    <property type="entry name" value="Short-chain dehydrogenase reductase"/>
    <property type="match status" value="1"/>
</dbReference>
<dbReference type="InterPro" id="IPR001303">
    <property type="entry name" value="Aldolase_II/adducin_N"/>
</dbReference>
<name>A0A2A6FQV2_9MICO</name>
<dbReference type="InterPro" id="IPR020904">
    <property type="entry name" value="Sc_DH/Rdtase_CS"/>
</dbReference>
<dbReference type="Gene3D" id="3.40.225.10">
    <property type="entry name" value="Class II aldolase/adducin N-terminal domain"/>
    <property type="match status" value="1"/>
</dbReference>
<dbReference type="PRINTS" id="PR00081">
    <property type="entry name" value="GDHRDH"/>
</dbReference>
<protein>
    <submittedName>
        <fullName evidence="4">Short-chain dehydrogenase</fullName>
    </submittedName>
</protein>
<dbReference type="Gene3D" id="3.40.50.720">
    <property type="entry name" value="NAD(P)-binding Rossmann-like Domain"/>
    <property type="match status" value="1"/>
</dbReference>
<dbReference type="Pfam" id="PF00596">
    <property type="entry name" value="Aldolase_II"/>
    <property type="match status" value="1"/>
</dbReference>
<evidence type="ECO:0000256" key="2">
    <source>
        <dbReference type="ARBA" id="ARBA00023002"/>
    </source>
</evidence>
<comment type="similarity">
    <text evidence="1">Belongs to the short-chain dehydrogenases/reductases (SDR) family.</text>
</comment>
<evidence type="ECO:0000313" key="4">
    <source>
        <dbReference type="EMBL" id="PDQ34793.1"/>
    </source>
</evidence>
<dbReference type="AlphaFoldDB" id="A0A2A6FQV2"/>